<protein>
    <submittedName>
        <fullName evidence="1">Uncharacterized protein</fullName>
    </submittedName>
</protein>
<proteinExistence type="predicted"/>
<name>A0ABR3JGV8_9AGAR</name>
<comment type="caution">
    <text evidence="1">The sequence shown here is derived from an EMBL/GenBank/DDBJ whole genome shotgun (WGS) entry which is preliminary data.</text>
</comment>
<dbReference type="PANTHER" id="PTHR12277:SF64">
    <property type="entry name" value="SUPERFAMILY HYDROLASE, PUTATIVE (AFU_ORTHOLOGUE AFUA_3G01760)-RELATED"/>
    <property type="match status" value="1"/>
</dbReference>
<evidence type="ECO:0000313" key="2">
    <source>
        <dbReference type="Proteomes" id="UP001556367"/>
    </source>
</evidence>
<dbReference type="SUPFAM" id="SSF53474">
    <property type="entry name" value="alpha/beta-Hydrolases"/>
    <property type="match status" value="1"/>
</dbReference>
<dbReference type="Gene3D" id="3.40.50.1820">
    <property type="entry name" value="alpha/beta hydrolase"/>
    <property type="match status" value="1"/>
</dbReference>
<organism evidence="1 2">
    <name type="scientific">Hohenbuehelia grisea</name>
    <dbReference type="NCBI Taxonomy" id="104357"/>
    <lineage>
        <taxon>Eukaryota</taxon>
        <taxon>Fungi</taxon>
        <taxon>Dikarya</taxon>
        <taxon>Basidiomycota</taxon>
        <taxon>Agaricomycotina</taxon>
        <taxon>Agaricomycetes</taxon>
        <taxon>Agaricomycetidae</taxon>
        <taxon>Agaricales</taxon>
        <taxon>Pleurotineae</taxon>
        <taxon>Pleurotaceae</taxon>
        <taxon>Hohenbuehelia</taxon>
    </lineage>
</organism>
<reference evidence="2" key="1">
    <citation type="submission" date="2024-06" db="EMBL/GenBank/DDBJ databases">
        <title>Multi-omics analyses provide insights into the biosynthesis of the anticancer antibiotic pleurotin in Hohenbuehelia grisea.</title>
        <authorList>
            <person name="Weaver J.A."/>
            <person name="Alberti F."/>
        </authorList>
    </citation>
    <scope>NUCLEOTIDE SEQUENCE [LARGE SCALE GENOMIC DNA]</scope>
    <source>
        <strain evidence="2">T-177</strain>
    </source>
</reference>
<dbReference type="Proteomes" id="UP001556367">
    <property type="component" value="Unassembled WGS sequence"/>
</dbReference>
<gene>
    <name evidence="1" type="ORF">HGRIS_003370</name>
</gene>
<keyword evidence="2" id="KW-1185">Reference proteome</keyword>
<dbReference type="PANTHER" id="PTHR12277">
    <property type="entry name" value="ALPHA/BETA HYDROLASE DOMAIN-CONTAINING PROTEIN"/>
    <property type="match status" value="1"/>
</dbReference>
<sequence length="334" mass="37965">MLVVFQRKIIYMGYCPPGARAEDLKRDVPPQHLKGLRCEEISVPSTDSVMLSGIVVSRVDASEPPKAVIVYFQGNAGNPLHRLPVFHRLLHHPYSPSTEADQLAIVSVAPRSYWKSTRRRPTERGILMDYLYTLRYTLDRFPSAKVIFYGHSLGGAAAVCLSSQLYVTPLQISDWAHEQNLFVDARYAKIQGLVLENPFVSIPEMVRALYPERWVPYRYLAPLAFDKWDALAAMRRLYAERHSNEGSDSQNATVLKRVARDMLMLLSEKDEVVPCEMGTSLFDLSERGRGATAGGLGRKVIIKDALHENAWQQRQWSKEMGLYARQVLRREGME</sequence>
<dbReference type="EMBL" id="JASNQZ010000007">
    <property type="protein sequence ID" value="KAL0954385.1"/>
    <property type="molecule type" value="Genomic_DNA"/>
</dbReference>
<dbReference type="InterPro" id="IPR029058">
    <property type="entry name" value="AB_hydrolase_fold"/>
</dbReference>
<accession>A0ABR3JGV8</accession>
<evidence type="ECO:0000313" key="1">
    <source>
        <dbReference type="EMBL" id="KAL0954385.1"/>
    </source>
</evidence>